<dbReference type="PIRSF" id="PIRSF004539">
    <property type="entry name" value="C4-dicrbxl_trns"/>
    <property type="match status" value="1"/>
</dbReference>
<evidence type="ECO:0000256" key="7">
    <source>
        <dbReference type="ARBA" id="ARBA00022989"/>
    </source>
</evidence>
<sequence>MVDAFFQIAVLLFSLFLGARLGGLGVGYAGGLGVLVLCLFLGLNPGKIPFDVILIIMAVISAISAMQKAGGLDYLVKIAEKILRKHPKQINYLAPSVAYCLTILAGTGHTVFSLIPVIVEVSQSQNIKPKAPLSLAVVSSQVAITASPVSAAVVFMSGILEPLGADYLTLLMVWIPTTFLACMITAFVMGFTDLKLDSDPNYLERLKARKISPPTIKEEKETSKSAKLSLWIFIGGVVAIVFYASAISKNIALINPVVLGRDYAIVSFMLSVATLIVLFCKINANEIAHSSVFKSGMQACVCVLGVAWLGDTFVSNHLDEIKRYASFLIADYPFLLAVALFLASMLLYSQAATSKALIPSVITALGISANHTEHLYIIVASFASVSALFVLPTYPTLLGAIAMDNTGTTKMGRYVFDHAFLIPGVLVVSLSVALGFVVAPLVL</sequence>
<organism evidence="11 12">
    <name type="scientific">Helicobacter pylori Shi169</name>
    <dbReference type="NCBI Taxonomy" id="1163741"/>
    <lineage>
        <taxon>Bacteria</taxon>
        <taxon>Pseudomonadati</taxon>
        <taxon>Campylobacterota</taxon>
        <taxon>Epsilonproteobacteria</taxon>
        <taxon>Campylobacterales</taxon>
        <taxon>Helicobacteraceae</taxon>
        <taxon>Helicobacter</taxon>
    </lineage>
</organism>
<dbReference type="AlphaFoldDB" id="A0A0E0WAX1"/>
<feature type="transmembrane region" description="Helical" evidence="10">
    <location>
        <begin position="97"/>
        <end position="119"/>
    </location>
</feature>
<feature type="transmembrane region" description="Helical" evidence="10">
    <location>
        <begin position="53"/>
        <end position="76"/>
    </location>
</feature>
<dbReference type="KEGG" id="hhq:HPSH169_03705"/>
<keyword evidence="4" id="KW-1003">Cell membrane</keyword>
<keyword evidence="5" id="KW-0997">Cell inner membrane</keyword>
<dbReference type="GO" id="GO:0005886">
    <property type="term" value="C:plasma membrane"/>
    <property type="evidence" value="ECO:0007669"/>
    <property type="project" value="UniProtKB-SubCell"/>
</dbReference>
<evidence type="ECO:0000256" key="10">
    <source>
        <dbReference type="SAM" id="Phobius"/>
    </source>
</evidence>
<evidence type="ECO:0000256" key="5">
    <source>
        <dbReference type="ARBA" id="ARBA00022519"/>
    </source>
</evidence>
<dbReference type="Proteomes" id="UP000005007">
    <property type="component" value="Chromosome"/>
</dbReference>
<accession>A0A0E0WAX1</accession>
<dbReference type="NCBIfam" id="NF009136">
    <property type="entry name" value="PRK12489.1"/>
    <property type="match status" value="1"/>
</dbReference>
<dbReference type="HOGENOM" id="CLU_036056_1_1_7"/>
<feature type="transmembrane region" description="Helical" evidence="10">
    <location>
        <begin position="167"/>
        <end position="191"/>
    </location>
</feature>
<dbReference type="RefSeq" id="WP_000227195.1">
    <property type="nucleotide sequence ID" value="NC_017740.1"/>
</dbReference>
<proteinExistence type="inferred from homology"/>
<name>A0A0E0WAX1_HELPX</name>
<keyword evidence="8 10" id="KW-0472">Membrane</keyword>
<feature type="transmembrane region" description="Helical" evidence="10">
    <location>
        <begin position="419"/>
        <end position="442"/>
    </location>
</feature>
<comment type="similarity">
    <text evidence="2">Belongs to the DcuA/DcuB transporter (TC 2.A.13.1) family.</text>
</comment>
<keyword evidence="7 10" id="KW-1133">Transmembrane helix</keyword>
<dbReference type="EMBL" id="CP003473">
    <property type="protein sequence ID" value="AFH99437.1"/>
    <property type="molecule type" value="Genomic_DNA"/>
</dbReference>
<evidence type="ECO:0000313" key="11">
    <source>
        <dbReference type="EMBL" id="AFH99437.1"/>
    </source>
</evidence>
<feature type="transmembrane region" description="Helical" evidence="10">
    <location>
        <begin position="263"/>
        <end position="284"/>
    </location>
</feature>
<dbReference type="GO" id="GO:0015556">
    <property type="term" value="F:C4-dicarboxylate transmembrane transporter activity"/>
    <property type="evidence" value="ECO:0007669"/>
    <property type="project" value="InterPro"/>
</dbReference>
<keyword evidence="6 10" id="KW-0812">Transmembrane</keyword>
<comment type="subcellular location">
    <subcellularLocation>
        <location evidence="1">Cell inner membrane</location>
        <topology evidence="1">Multi-pass membrane protein</topology>
    </subcellularLocation>
</comment>
<dbReference type="PATRIC" id="fig|1163741.3.peg.741"/>
<keyword evidence="3" id="KW-0813">Transport</keyword>
<reference evidence="11 12" key="1">
    <citation type="submission" date="2012-04" db="EMBL/GenBank/DDBJ databases">
        <authorList>
            <person name="Kersulyte D."/>
            <person name="Cabrera L."/>
            <person name="Pacheco R."/>
            <person name="Herrera P."/>
            <person name="Rodriguez C."/>
            <person name="Gilman R.H."/>
            <person name="Berg D.E."/>
        </authorList>
    </citation>
    <scope>NUCLEOTIDE SEQUENCE [LARGE SCALE GENOMIC DNA]</scope>
    <source>
        <strain evidence="11 12">Shi169</strain>
    </source>
</reference>
<dbReference type="NCBIfam" id="NF006927">
    <property type="entry name" value="PRK09412.1"/>
    <property type="match status" value="1"/>
</dbReference>
<feature type="transmembrane region" description="Helical" evidence="10">
    <location>
        <begin position="228"/>
        <end position="251"/>
    </location>
</feature>
<protein>
    <recommendedName>
        <fullName evidence="9">C4-dicarboxylate transporter DcuA</fullName>
    </recommendedName>
</protein>
<evidence type="ECO:0000256" key="9">
    <source>
        <dbReference type="ARBA" id="ARBA00039380"/>
    </source>
</evidence>
<dbReference type="PANTHER" id="PTHR36106">
    <property type="entry name" value="ANAEROBIC C4-DICARBOXYLATE TRANSPORTER DCUB"/>
    <property type="match status" value="1"/>
</dbReference>
<gene>
    <name evidence="11" type="ORF">HPSH169_03705</name>
</gene>
<dbReference type="PANTHER" id="PTHR36106:SF2">
    <property type="entry name" value="C4-DICARBOXYLATE TRANSPORTER DCUA"/>
    <property type="match status" value="1"/>
</dbReference>
<evidence type="ECO:0000256" key="6">
    <source>
        <dbReference type="ARBA" id="ARBA00022692"/>
    </source>
</evidence>
<feature type="transmembrane region" description="Helical" evidence="10">
    <location>
        <begin position="375"/>
        <end position="398"/>
    </location>
</feature>
<evidence type="ECO:0000256" key="1">
    <source>
        <dbReference type="ARBA" id="ARBA00004429"/>
    </source>
</evidence>
<evidence type="ECO:0000256" key="2">
    <source>
        <dbReference type="ARBA" id="ARBA00006413"/>
    </source>
</evidence>
<evidence type="ECO:0000313" key="12">
    <source>
        <dbReference type="Proteomes" id="UP000005007"/>
    </source>
</evidence>
<evidence type="ECO:0000256" key="8">
    <source>
        <dbReference type="ARBA" id="ARBA00023136"/>
    </source>
</evidence>
<feature type="transmembrane region" description="Helical" evidence="10">
    <location>
        <begin position="296"/>
        <end position="314"/>
    </location>
</feature>
<evidence type="ECO:0000256" key="4">
    <source>
        <dbReference type="ARBA" id="ARBA00022475"/>
    </source>
</evidence>
<dbReference type="NCBIfam" id="TIGR00770">
    <property type="entry name" value="Dcu"/>
    <property type="match status" value="1"/>
</dbReference>
<feature type="transmembrane region" description="Helical" evidence="10">
    <location>
        <begin position="326"/>
        <end position="348"/>
    </location>
</feature>
<feature type="transmembrane region" description="Helical" evidence="10">
    <location>
        <begin position="131"/>
        <end position="155"/>
    </location>
</feature>
<dbReference type="InterPro" id="IPR004668">
    <property type="entry name" value="Anaer_Dcu_memb_transpt"/>
</dbReference>
<evidence type="ECO:0000256" key="3">
    <source>
        <dbReference type="ARBA" id="ARBA00022448"/>
    </source>
</evidence>
<dbReference type="Pfam" id="PF03605">
    <property type="entry name" value="DcuA_DcuB"/>
    <property type="match status" value="1"/>
</dbReference>